<dbReference type="Gene3D" id="6.10.250.650">
    <property type="match status" value="1"/>
</dbReference>
<name>A0A7X1HXS2_9ACTN</name>
<sequence>MPDIGIVGAGIAGLHLGLMLRQHDVPVTLYTDRVPGSLAAGRLPATVAHHAPTLERERRLGVGFWPAEEYGYTCHHHHVGGPRPLVFRGDFTRPSCAVDHRLYLPALAEAFQERGGRLRVTPVAAGDLDALAGRHDLLVVATGRGGLADLFPPRDGGASPRRPLRRLCAGLYHGVAPSEPKGVTLSIAPGRGELIEIPLFSRDGHVTALLFESVPGGGADHLADLDHEEDPGAFRRAVLAELTAHHPTVSERIDPGRFRLTGPLDLVRTAIVPTVRADHARLPSGRLALALGDAHAVVDPIVGQGANTASHAAEAVAATIVEDLAFDELFARRVARRREEVVLGAARWSDLMLRPPPEHLRSLLGAMSRHRPLADAFTDNFGHPDRQWQALATPERTRAFLARHGAADAPAARPDGTWGPTP</sequence>
<keyword evidence="2" id="KW-0503">Monooxygenase</keyword>
<keyword evidence="3" id="KW-1185">Reference proteome</keyword>
<dbReference type="GO" id="GO:0004497">
    <property type="term" value="F:monooxygenase activity"/>
    <property type="evidence" value="ECO:0007669"/>
    <property type="project" value="UniProtKB-KW"/>
</dbReference>
<dbReference type="InterPro" id="IPR041654">
    <property type="entry name" value="StyA_sbd"/>
</dbReference>
<accession>A0A7X1HXS2</accession>
<protein>
    <submittedName>
        <fullName evidence="2">Monooxygenase</fullName>
    </submittedName>
</protein>
<keyword evidence="2" id="KW-0560">Oxidoreductase</keyword>
<dbReference type="Gene3D" id="3.50.50.60">
    <property type="entry name" value="FAD/NAD(P)-binding domain"/>
    <property type="match status" value="2"/>
</dbReference>
<reference evidence="2 3" key="1">
    <citation type="submission" date="2020-08" db="EMBL/GenBank/DDBJ databases">
        <title>Whole-Genome Sequence of French Clinical Streptomyces mexicanus Strain Q0842.</title>
        <authorList>
            <person name="Boxberger M."/>
            <person name="La Scola B."/>
        </authorList>
    </citation>
    <scope>NUCLEOTIDE SEQUENCE [LARGE SCALE GENOMIC DNA]</scope>
    <source>
        <strain evidence="2 3">Marseille-Q0842</strain>
    </source>
</reference>
<dbReference type="RefSeq" id="WP_185947011.1">
    <property type="nucleotide sequence ID" value="NZ_JACMHY010000002.1"/>
</dbReference>
<dbReference type="AlphaFoldDB" id="A0A7X1HXS2"/>
<proteinExistence type="predicted"/>
<dbReference type="Proteomes" id="UP000517694">
    <property type="component" value="Unassembled WGS sequence"/>
</dbReference>
<dbReference type="SUPFAM" id="SSF51905">
    <property type="entry name" value="FAD/NAD(P)-binding domain"/>
    <property type="match status" value="1"/>
</dbReference>
<evidence type="ECO:0000259" key="1">
    <source>
        <dbReference type="Pfam" id="PF17885"/>
    </source>
</evidence>
<dbReference type="Pfam" id="PF17885">
    <property type="entry name" value="Smoa_sbd"/>
    <property type="match status" value="1"/>
</dbReference>
<evidence type="ECO:0000313" key="2">
    <source>
        <dbReference type="EMBL" id="MBC2864876.1"/>
    </source>
</evidence>
<gene>
    <name evidence="2" type="ORF">H1R13_07665</name>
</gene>
<dbReference type="InterPro" id="IPR036188">
    <property type="entry name" value="FAD/NAD-bd_sf"/>
</dbReference>
<comment type="caution">
    <text evidence="2">The sequence shown here is derived from an EMBL/GenBank/DDBJ whole genome shotgun (WGS) entry which is preliminary data.</text>
</comment>
<dbReference type="Gene3D" id="3.30.9.40">
    <property type="match status" value="2"/>
</dbReference>
<organism evidence="2 3">
    <name type="scientific">Streptomyces mexicanus</name>
    <dbReference type="NCBI Taxonomy" id="178566"/>
    <lineage>
        <taxon>Bacteria</taxon>
        <taxon>Bacillati</taxon>
        <taxon>Actinomycetota</taxon>
        <taxon>Actinomycetes</taxon>
        <taxon>Kitasatosporales</taxon>
        <taxon>Streptomycetaceae</taxon>
        <taxon>Streptomyces</taxon>
    </lineage>
</organism>
<evidence type="ECO:0000313" key="3">
    <source>
        <dbReference type="Proteomes" id="UP000517694"/>
    </source>
</evidence>
<dbReference type="EMBL" id="JACMHY010000002">
    <property type="protein sequence ID" value="MBC2864876.1"/>
    <property type="molecule type" value="Genomic_DNA"/>
</dbReference>
<feature type="domain" description="Styrene monooxygenase StyA putative substrate binding" evidence="1">
    <location>
        <begin position="143"/>
        <end position="252"/>
    </location>
</feature>